<feature type="domain" description="AB hydrolase-1" evidence="6">
    <location>
        <begin position="118"/>
        <end position="502"/>
    </location>
</feature>
<dbReference type="Pfam" id="PF00561">
    <property type="entry name" value="Abhydrolase_1"/>
    <property type="match status" value="1"/>
</dbReference>
<evidence type="ECO:0000256" key="3">
    <source>
        <dbReference type="ARBA" id="ARBA00022801"/>
    </source>
</evidence>
<dbReference type="InterPro" id="IPR000073">
    <property type="entry name" value="AB_hydrolase_1"/>
</dbReference>
<evidence type="ECO:0000256" key="4">
    <source>
        <dbReference type="SAM" id="MobiDB-lite"/>
    </source>
</evidence>
<gene>
    <name evidence="7" type="ORF">JOE42_001933</name>
</gene>
<proteinExistence type="inferred from homology"/>
<sequence>MSSRRVPVRLAVSLSVLAVLAAACGSDVGGTPTDDEGESVPVTTTETRADQPSTLDAFRAQRVTWGSCEGFVTDGSELDPSLQCGRVTVPIDYDDPAGPTASLALSRSAATGEKVGSMLVNPGGPGASGLSTATVARGTAVESSFDVIGFDPRGIGASVPAVRCDTPREFDAERADNDVDTSPAGIAETEKENQDYAARCAERNDPVLLEHLTSADVARDMDIVRSVLGDDRLTYLGFSYGTRLGYTYAELFPENVRAMVLDGALDPAANAADEVVAQGAGFQSVFDAFAADCAGRSDCPLGTDPAGAVRSFRALVDPLVDRPARTELTGPEGTRSLSYDDAVTGVQQALYSTELWAPLRRGLNQLRTGQGDILLSLADLYNGRLSDGTYSNTNDAFTAVRCVDDPRVTDRAEEGALDARFRAAAPFLDDGRGNGTAPLEPCAFWPVPSAADPGPVSIPGLAPTVVVSTTDDPATPYEAGVALAAQLGSSLVTYEGNQHTASFAGIACIDDAVSAYLVDLTPPPAGLRC</sequence>
<protein>
    <submittedName>
        <fullName evidence="7">Pimeloyl-ACP methyl ester carboxylesterase</fullName>
    </submittedName>
</protein>
<dbReference type="EMBL" id="JAFBBK010000001">
    <property type="protein sequence ID" value="MBM7415200.1"/>
    <property type="molecule type" value="Genomic_DNA"/>
</dbReference>
<dbReference type="RefSeq" id="WP_307806223.1">
    <property type="nucleotide sequence ID" value="NZ_JAFBBK010000001.1"/>
</dbReference>
<dbReference type="PROSITE" id="PS51257">
    <property type="entry name" value="PROKAR_LIPOPROTEIN"/>
    <property type="match status" value="1"/>
</dbReference>
<reference evidence="7 8" key="1">
    <citation type="submission" date="2021-01" db="EMBL/GenBank/DDBJ databases">
        <title>Genomics of switchgrass bacterial isolates.</title>
        <authorList>
            <person name="Shade A."/>
        </authorList>
    </citation>
    <scope>NUCLEOTIDE SEQUENCE [LARGE SCALE GENOMIC DNA]</scope>
    <source>
        <strain evidence="7 8">PvP111</strain>
    </source>
</reference>
<feature type="signal peptide" evidence="5">
    <location>
        <begin position="1"/>
        <end position="21"/>
    </location>
</feature>
<keyword evidence="3" id="KW-0378">Hydrolase</keyword>
<name>A0ABS2KTC8_9NOCA</name>
<comment type="similarity">
    <text evidence="1">Belongs to the peptidase S33 family.</text>
</comment>
<keyword evidence="8" id="KW-1185">Reference proteome</keyword>
<dbReference type="PANTHER" id="PTHR43248">
    <property type="entry name" value="2-SUCCINYL-6-HYDROXY-2,4-CYCLOHEXADIENE-1-CARBOXYLATE SYNTHASE"/>
    <property type="match status" value="1"/>
</dbReference>
<evidence type="ECO:0000256" key="2">
    <source>
        <dbReference type="ARBA" id="ARBA00022729"/>
    </source>
</evidence>
<comment type="caution">
    <text evidence="7">The sequence shown here is derived from an EMBL/GenBank/DDBJ whole genome shotgun (WGS) entry which is preliminary data.</text>
</comment>
<dbReference type="SUPFAM" id="SSF53474">
    <property type="entry name" value="alpha/beta-Hydrolases"/>
    <property type="match status" value="1"/>
</dbReference>
<organism evidence="7 8">
    <name type="scientific">Rhodococcoides corynebacterioides</name>
    <dbReference type="NCBI Taxonomy" id="53972"/>
    <lineage>
        <taxon>Bacteria</taxon>
        <taxon>Bacillati</taxon>
        <taxon>Actinomycetota</taxon>
        <taxon>Actinomycetes</taxon>
        <taxon>Mycobacteriales</taxon>
        <taxon>Nocardiaceae</taxon>
        <taxon>Rhodococcoides</taxon>
    </lineage>
</organism>
<evidence type="ECO:0000313" key="7">
    <source>
        <dbReference type="EMBL" id="MBM7415200.1"/>
    </source>
</evidence>
<dbReference type="Gene3D" id="3.40.50.1820">
    <property type="entry name" value="alpha/beta hydrolase"/>
    <property type="match status" value="1"/>
</dbReference>
<feature type="compositionally biased region" description="Polar residues" evidence="4">
    <location>
        <begin position="41"/>
        <end position="50"/>
    </location>
</feature>
<accession>A0ABS2KTC8</accession>
<dbReference type="InterPro" id="IPR051601">
    <property type="entry name" value="Serine_prot/Carboxylest_S33"/>
</dbReference>
<evidence type="ECO:0000256" key="1">
    <source>
        <dbReference type="ARBA" id="ARBA00010088"/>
    </source>
</evidence>
<evidence type="ECO:0000256" key="5">
    <source>
        <dbReference type="SAM" id="SignalP"/>
    </source>
</evidence>
<feature type="region of interest" description="Disordered" evidence="4">
    <location>
        <begin position="27"/>
        <end position="50"/>
    </location>
</feature>
<keyword evidence="2 5" id="KW-0732">Signal</keyword>
<evidence type="ECO:0000259" key="6">
    <source>
        <dbReference type="Pfam" id="PF00561"/>
    </source>
</evidence>
<dbReference type="InterPro" id="IPR029058">
    <property type="entry name" value="AB_hydrolase_fold"/>
</dbReference>
<evidence type="ECO:0000313" key="8">
    <source>
        <dbReference type="Proteomes" id="UP000703038"/>
    </source>
</evidence>
<dbReference type="Proteomes" id="UP000703038">
    <property type="component" value="Unassembled WGS sequence"/>
</dbReference>
<feature type="chain" id="PRO_5047407686" evidence="5">
    <location>
        <begin position="22"/>
        <end position="529"/>
    </location>
</feature>
<dbReference type="PANTHER" id="PTHR43248:SF29">
    <property type="entry name" value="TRIPEPTIDYL AMINOPEPTIDASE"/>
    <property type="match status" value="1"/>
</dbReference>